<feature type="domain" description="Thiamine phosphate synthase/TenI" evidence="1">
    <location>
        <begin position="66"/>
        <end position="181"/>
    </location>
</feature>
<dbReference type="Gene3D" id="3.20.20.70">
    <property type="entry name" value="Aldolase class I"/>
    <property type="match status" value="1"/>
</dbReference>
<protein>
    <submittedName>
        <fullName evidence="2">Thiamine phosphate synthase</fullName>
    </submittedName>
</protein>
<accession>A0ABQ6R6J0</accession>
<dbReference type="EMBL" id="SCWC02000010">
    <property type="protein sequence ID" value="KAA1036901.1"/>
    <property type="molecule type" value="Genomic_DNA"/>
</dbReference>
<evidence type="ECO:0000313" key="2">
    <source>
        <dbReference type="EMBL" id="KAA1036901.1"/>
    </source>
</evidence>
<evidence type="ECO:0000259" key="1">
    <source>
        <dbReference type="Pfam" id="PF02581"/>
    </source>
</evidence>
<proteinExistence type="predicted"/>
<dbReference type="Proteomes" id="UP000295735">
    <property type="component" value="Unassembled WGS sequence"/>
</dbReference>
<name>A0ABQ6R6J0_9STAP</name>
<dbReference type="InterPro" id="IPR036206">
    <property type="entry name" value="ThiamineP_synth_sf"/>
</dbReference>
<dbReference type="CDD" id="cd00564">
    <property type="entry name" value="TMP_TenI"/>
    <property type="match status" value="1"/>
</dbReference>
<keyword evidence="3" id="KW-1185">Reference proteome</keyword>
<dbReference type="InterPro" id="IPR013785">
    <property type="entry name" value="Aldolase_TIM"/>
</dbReference>
<comment type="caution">
    <text evidence="2">The sequence shown here is derived from an EMBL/GenBank/DDBJ whole genome shotgun (WGS) entry which is preliminary data.</text>
</comment>
<gene>
    <name evidence="2" type="ORF">ERX35_010245</name>
</gene>
<evidence type="ECO:0000313" key="3">
    <source>
        <dbReference type="Proteomes" id="UP000295735"/>
    </source>
</evidence>
<dbReference type="InterPro" id="IPR022998">
    <property type="entry name" value="ThiamineP_synth_TenI"/>
</dbReference>
<dbReference type="Pfam" id="PF02581">
    <property type="entry name" value="TMP-TENI"/>
    <property type="match status" value="1"/>
</dbReference>
<organism evidence="2 3">
    <name type="scientific">Macrococcus equipercicus</name>
    <dbReference type="NCBI Taxonomy" id="69967"/>
    <lineage>
        <taxon>Bacteria</taxon>
        <taxon>Bacillati</taxon>
        <taxon>Bacillota</taxon>
        <taxon>Bacilli</taxon>
        <taxon>Bacillales</taxon>
        <taxon>Staphylococcaceae</taxon>
        <taxon>Macrococcus</taxon>
    </lineage>
</organism>
<reference evidence="2 3" key="1">
    <citation type="submission" date="2019-09" db="EMBL/GenBank/DDBJ databases">
        <authorList>
            <person name="Mazhar S."/>
            <person name="Altermann E."/>
            <person name="Hill C."/>
            <person name="Mcauliffe O."/>
        </authorList>
    </citation>
    <scope>NUCLEOTIDE SEQUENCE [LARGE SCALE GENOMIC DNA]</scope>
    <source>
        <strain evidence="2 3">ATCC 51831</strain>
    </source>
</reference>
<dbReference type="SUPFAM" id="SSF51391">
    <property type="entry name" value="Thiamin phosphate synthase"/>
    <property type="match status" value="1"/>
</dbReference>
<sequence>MLGDFFMERTAYMIAITDNLLETQLRDQLLRIEPVISGVILRLPWHEERLADFIQLLLDGGFNKDKLIIHSNCRLLEHYQLSRIHFRAGDPKGFDMKKSRPDVTVSMAVHSAAECPALKAAQIDYGIFSPLFATPSKPGVQLRTDEEITQALAAGLPLIALGGITTETVSQLPSGFVTIAGIRLFQQDNATLQAIKEVLLSKRMT</sequence>